<reference evidence="1 2" key="1">
    <citation type="submission" date="2019-12" db="EMBL/GenBank/DDBJ databases">
        <title>Genomic-based taxomic classification of the family Erythrobacteraceae.</title>
        <authorList>
            <person name="Xu L."/>
        </authorList>
    </citation>
    <scope>NUCLEOTIDE SEQUENCE [LARGE SCALE GENOMIC DNA]</scope>
    <source>
        <strain evidence="1 2">H32</strain>
    </source>
</reference>
<sequence>MPGLVIVFFLGLMQLFAPPQWKPAYLLAAAMSQYEVTVIRETLVDRAEAERMVAEARAEGEREAEIEFQAQLKELEFTYQAKFATVQAQLQSGMEAYKSLYDRANLIQQAVYQMEGTVLQHKQQAVRDSQAGKALVANAADIGCAFVPELCKIGDNIRDDMADELVDAGRRGAGQVSQDYLRGLPDPAQLQSQLMLPEPAPVQ</sequence>
<organism evidence="1 2">
    <name type="scientific">Pelagerythrobacter marinus</name>
    <dbReference type="NCBI Taxonomy" id="538382"/>
    <lineage>
        <taxon>Bacteria</taxon>
        <taxon>Pseudomonadati</taxon>
        <taxon>Pseudomonadota</taxon>
        <taxon>Alphaproteobacteria</taxon>
        <taxon>Sphingomonadales</taxon>
        <taxon>Erythrobacteraceae</taxon>
        <taxon>Pelagerythrobacter</taxon>
    </lineage>
</organism>
<dbReference type="EMBL" id="WTYO01000003">
    <property type="protein sequence ID" value="MXO69037.1"/>
    <property type="molecule type" value="Genomic_DNA"/>
</dbReference>
<dbReference type="Proteomes" id="UP000444401">
    <property type="component" value="Unassembled WGS sequence"/>
</dbReference>
<gene>
    <name evidence="1" type="ORF">GRI72_09390</name>
</gene>
<name>A0ABW9V258_9SPHN</name>
<keyword evidence="2" id="KW-1185">Reference proteome</keyword>
<comment type="caution">
    <text evidence="1">The sequence shown here is derived from an EMBL/GenBank/DDBJ whole genome shotgun (WGS) entry which is preliminary data.</text>
</comment>
<evidence type="ECO:0000313" key="1">
    <source>
        <dbReference type="EMBL" id="MXO69037.1"/>
    </source>
</evidence>
<protein>
    <submittedName>
        <fullName evidence="1">Uncharacterized protein</fullName>
    </submittedName>
</protein>
<evidence type="ECO:0000313" key="2">
    <source>
        <dbReference type="Proteomes" id="UP000444401"/>
    </source>
</evidence>
<proteinExistence type="predicted"/>
<accession>A0ABW9V258</accession>